<feature type="domain" description="Sporulation stage II protein D amidase enhancer LytB N-terminal" evidence="2">
    <location>
        <begin position="451"/>
        <end position="541"/>
    </location>
</feature>
<proteinExistence type="predicted"/>
<accession>A0A1F6M3S6</accession>
<gene>
    <name evidence="3" type="ORF">A3B90_02550</name>
</gene>
<evidence type="ECO:0000313" key="4">
    <source>
        <dbReference type="Proteomes" id="UP000178742"/>
    </source>
</evidence>
<keyword evidence="1" id="KW-0732">Signal</keyword>
<sequence>MKLRIFSLVFLFSLFLAAPVLAADPHLTIKDPDAYSAKFISQSIADPITMEAGSSKTVTVKFRNTGSATWSDKGNHYLSAYTVEPKYRASPFAGKGWLEKNQSAKIKGTVKPGAMGELSIVLTAPTKIGDYREEFALAAENASWVNKGYFFFKIKVVPAKKVSAGVKMVEPIPASVVPKVIEVEPYDAERVLQSKKNIDVQGGDQVKLVLSFKNTGAKKWKQYSLLAPELGGNLAGDEVQGSFSDESWASRRVVLEKQKIVSPNESIKETFYFRAPKEKGEYIARFVLQADGNTIPDAVAELQVDVTKNAPLHYKEPKLKSDDIAPLSLYLLKEEPYIRVGVFKLEKPEKDTVNFVSNESDYDVISAESTLYTIPKGQKVELSYKGAVYHMKAGKKTFDSSVPLRFIPKDNVHAVFSLPNLERTIEWHKGLNFDAYRGRMEYRITDDRKYAYVINEALLDDYVQGIAETSNGTAYEFIKAQQTAARNYAYYIMSSGEKYKNGHFDVVAHTGDQLYLGYKSEALRPRVVQATKDTRGAVITYNHAVVITPYFGNSDGKTRTWTDVWGGSQKPWLVSVSADYDKRDKKKMYGHGVGMSQRDAMIRADEEKLDYKQLLKYYYTGVSIEKLFP</sequence>
<dbReference type="Proteomes" id="UP000178742">
    <property type="component" value="Unassembled WGS sequence"/>
</dbReference>
<name>A0A1F6M3S6_9BACT</name>
<dbReference type="Pfam" id="PF08486">
    <property type="entry name" value="SpoIID"/>
    <property type="match status" value="1"/>
</dbReference>
<dbReference type="STRING" id="1798676.A3B90_02550"/>
<evidence type="ECO:0000313" key="3">
    <source>
        <dbReference type="EMBL" id="OGH66239.1"/>
    </source>
</evidence>
<feature type="chain" id="PRO_5009525527" description="Sporulation stage II protein D amidase enhancer LytB N-terminal domain-containing protein" evidence="1">
    <location>
        <begin position="23"/>
        <end position="629"/>
    </location>
</feature>
<evidence type="ECO:0000259" key="2">
    <source>
        <dbReference type="Pfam" id="PF08486"/>
    </source>
</evidence>
<dbReference type="InterPro" id="IPR013693">
    <property type="entry name" value="SpoIID/LytB_N"/>
</dbReference>
<feature type="signal peptide" evidence="1">
    <location>
        <begin position="1"/>
        <end position="22"/>
    </location>
</feature>
<protein>
    <recommendedName>
        <fullName evidence="2">Sporulation stage II protein D amidase enhancer LytB N-terminal domain-containing protein</fullName>
    </recommendedName>
</protein>
<organism evidence="3 4">
    <name type="scientific">Candidatus Magasanikbacteria bacterium RIFCSPHIGHO2_02_FULL_41_13</name>
    <dbReference type="NCBI Taxonomy" id="1798676"/>
    <lineage>
        <taxon>Bacteria</taxon>
        <taxon>Candidatus Magasanikiibacteriota</taxon>
    </lineage>
</organism>
<reference evidence="3 4" key="1">
    <citation type="journal article" date="2016" name="Nat. Commun.">
        <title>Thousands of microbial genomes shed light on interconnected biogeochemical processes in an aquifer system.</title>
        <authorList>
            <person name="Anantharaman K."/>
            <person name="Brown C.T."/>
            <person name="Hug L.A."/>
            <person name="Sharon I."/>
            <person name="Castelle C.J."/>
            <person name="Probst A.J."/>
            <person name="Thomas B.C."/>
            <person name="Singh A."/>
            <person name="Wilkins M.J."/>
            <person name="Karaoz U."/>
            <person name="Brodie E.L."/>
            <person name="Williams K.H."/>
            <person name="Hubbard S.S."/>
            <person name="Banfield J.F."/>
        </authorList>
    </citation>
    <scope>NUCLEOTIDE SEQUENCE [LARGE SCALE GENOMIC DNA]</scope>
</reference>
<dbReference type="Gene3D" id="2.60.40.10">
    <property type="entry name" value="Immunoglobulins"/>
    <property type="match status" value="2"/>
</dbReference>
<dbReference type="AlphaFoldDB" id="A0A1F6M3S6"/>
<evidence type="ECO:0000256" key="1">
    <source>
        <dbReference type="SAM" id="SignalP"/>
    </source>
</evidence>
<dbReference type="InterPro" id="IPR013783">
    <property type="entry name" value="Ig-like_fold"/>
</dbReference>
<dbReference type="EMBL" id="MFPX01000023">
    <property type="protein sequence ID" value="OGH66239.1"/>
    <property type="molecule type" value="Genomic_DNA"/>
</dbReference>
<comment type="caution">
    <text evidence="3">The sequence shown here is derived from an EMBL/GenBank/DDBJ whole genome shotgun (WGS) entry which is preliminary data.</text>
</comment>